<feature type="transmembrane region" description="Helical" evidence="1">
    <location>
        <begin position="131"/>
        <end position="160"/>
    </location>
</feature>
<accession>A0ABR7S2W5</accession>
<protein>
    <submittedName>
        <fullName evidence="2">Uncharacterized protein</fullName>
    </submittedName>
</protein>
<evidence type="ECO:0000313" key="2">
    <source>
        <dbReference type="EMBL" id="MBC9251900.1"/>
    </source>
</evidence>
<feature type="transmembrane region" description="Helical" evidence="1">
    <location>
        <begin position="38"/>
        <end position="59"/>
    </location>
</feature>
<keyword evidence="1" id="KW-0472">Membrane</keyword>
<evidence type="ECO:0000313" key="3">
    <source>
        <dbReference type="Proteomes" id="UP000744555"/>
    </source>
</evidence>
<feature type="transmembrane region" description="Helical" evidence="1">
    <location>
        <begin position="104"/>
        <end position="125"/>
    </location>
</feature>
<name>A0ABR7S2W5_AQUAC</name>
<dbReference type="Proteomes" id="UP000744555">
    <property type="component" value="Unassembled WGS sequence"/>
</dbReference>
<sequence>MLPNFQRHIGRYAFSLWLGLSLLCLLLTWALLRNSPQLGVPALLLAGMCIAFTATLGAVRDAPGYWIYAARALKFMPGQGELARLHQLRVTPLINGLNPLKQPFVLPGLVTLLVALLLLAGQALWPAHLELLALGVLCGVLPLLLGLILAASAPYFMALVSIEGEAALAGHLKQPRDARRYRLEDLGISLLLTLSLIWPLQDKPAFSLQGGYGTPEFIVAAVILAWVAAFFSLFGARRSRLFAQVGEQLSSLVRCESPRPRRESALLLRHAGYAALIAAWAVLLCLVLAALPQRLPFPLFCALLLAAQGWAFWRERGLTLLRDDRMARQFIDEMQVLPVAAGMPQRL</sequence>
<feature type="transmembrane region" description="Helical" evidence="1">
    <location>
        <begin position="271"/>
        <end position="291"/>
    </location>
</feature>
<proteinExistence type="predicted"/>
<dbReference type="EMBL" id="LZEU01000001">
    <property type="protein sequence ID" value="MBC9251900.1"/>
    <property type="molecule type" value="Genomic_DNA"/>
</dbReference>
<gene>
    <name evidence="2" type="ORF">A9179_16640</name>
</gene>
<feature type="transmembrane region" description="Helical" evidence="1">
    <location>
        <begin position="218"/>
        <end position="236"/>
    </location>
</feature>
<keyword evidence="1" id="KW-1133">Transmembrane helix</keyword>
<keyword evidence="1" id="KW-0812">Transmembrane</keyword>
<keyword evidence="3" id="KW-1185">Reference proteome</keyword>
<feature type="transmembrane region" description="Helical" evidence="1">
    <location>
        <begin position="181"/>
        <end position="198"/>
    </location>
</feature>
<evidence type="ECO:0000256" key="1">
    <source>
        <dbReference type="SAM" id="Phobius"/>
    </source>
</evidence>
<reference evidence="2 3" key="1">
    <citation type="submission" date="2016-06" db="EMBL/GenBank/DDBJ databases">
        <authorList>
            <person name="Ramos C."/>
            <person name="Pintado A."/>
            <person name="Crespo-Gomez J.I."/>
        </authorList>
    </citation>
    <scope>NUCLEOTIDE SEQUENCE [LARGE SCALE GENOMIC DNA]</scope>
    <source>
        <strain evidence="2 3">AVO110</strain>
    </source>
</reference>
<organism evidence="2 3">
    <name type="scientific">Aquipseudomonas alcaligenes</name>
    <name type="common">Pseudomonas alcaligenes</name>
    <dbReference type="NCBI Taxonomy" id="43263"/>
    <lineage>
        <taxon>Bacteria</taxon>
        <taxon>Pseudomonadati</taxon>
        <taxon>Pseudomonadota</taxon>
        <taxon>Gammaproteobacteria</taxon>
        <taxon>Pseudomonadales</taxon>
        <taxon>Pseudomonadaceae</taxon>
        <taxon>Aquipseudomonas</taxon>
    </lineage>
</organism>
<comment type="caution">
    <text evidence="2">The sequence shown here is derived from an EMBL/GenBank/DDBJ whole genome shotgun (WGS) entry which is preliminary data.</text>
</comment>
<feature type="transmembrane region" description="Helical" evidence="1">
    <location>
        <begin position="12"/>
        <end position="32"/>
    </location>
</feature>
<dbReference type="RefSeq" id="WP_187807385.1">
    <property type="nucleotide sequence ID" value="NZ_LZEU01000001.1"/>
</dbReference>